<proteinExistence type="predicted"/>
<protein>
    <submittedName>
        <fullName evidence="3">Uncharacterized protein LOC104698858</fullName>
    </submittedName>
</protein>
<dbReference type="Gene3D" id="2.40.70.10">
    <property type="entry name" value="Acid Proteases"/>
    <property type="match status" value="1"/>
</dbReference>
<evidence type="ECO:0000256" key="1">
    <source>
        <dbReference type="SAM" id="MobiDB-lite"/>
    </source>
</evidence>
<feature type="compositionally biased region" description="Basic and acidic residues" evidence="1">
    <location>
        <begin position="138"/>
        <end position="158"/>
    </location>
</feature>
<name>A0ABM0SKN6_CAMSA</name>
<evidence type="ECO:0000313" key="2">
    <source>
        <dbReference type="Proteomes" id="UP000694864"/>
    </source>
</evidence>
<dbReference type="InterPro" id="IPR021109">
    <property type="entry name" value="Peptidase_aspartic_dom_sf"/>
</dbReference>
<gene>
    <name evidence="3" type="primary">LOC104698858</name>
</gene>
<reference evidence="2" key="1">
    <citation type="journal article" date="2014" name="Nat. Commun.">
        <title>The emerging biofuel crop Camelina sativa retains a highly undifferentiated hexaploid genome structure.</title>
        <authorList>
            <person name="Kagale S."/>
            <person name="Koh C."/>
            <person name="Nixon J."/>
            <person name="Bollina V."/>
            <person name="Clarke W.E."/>
            <person name="Tuteja R."/>
            <person name="Spillane C."/>
            <person name="Robinson S.J."/>
            <person name="Links M.G."/>
            <person name="Clarke C."/>
            <person name="Higgins E.E."/>
            <person name="Huebert T."/>
            <person name="Sharpe A.G."/>
            <person name="Parkin I.A."/>
        </authorList>
    </citation>
    <scope>NUCLEOTIDE SEQUENCE [LARGE SCALE GENOMIC DNA]</scope>
    <source>
        <strain evidence="2">cv. DH55</strain>
    </source>
</reference>
<feature type="region of interest" description="Disordered" evidence="1">
    <location>
        <begin position="138"/>
        <end position="159"/>
    </location>
</feature>
<dbReference type="GeneID" id="104698858"/>
<dbReference type="PANTHER" id="PTHR33067">
    <property type="entry name" value="RNA-DIRECTED DNA POLYMERASE-RELATED"/>
    <property type="match status" value="1"/>
</dbReference>
<reference evidence="3" key="2">
    <citation type="submission" date="2025-08" db="UniProtKB">
        <authorList>
            <consortium name="RefSeq"/>
        </authorList>
    </citation>
    <scope>IDENTIFICATION</scope>
    <source>
        <tissue evidence="3">Leaf</tissue>
    </source>
</reference>
<dbReference type="PANTHER" id="PTHR33067:SF31">
    <property type="entry name" value="RNA-DIRECTED DNA POLYMERASE"/>
    <property type="match status" value="1"/>
</dbReference>
<dbReference type="Proteomes" id="UP000694864">
    <property type="component" value="Chromosome 6"/>
</dbReference>
<dbReference type="CDD" id="cd00303">
    <property type="entry name" value="retropepsin_like"/>
    <property type="match status" value="1"/>
</dbReference>
<evidence type="ECO:0000313" key="3">
    <source>
        <dbReference type="RefSeq" id="XP_010412548.1"/>
    </source>
</evidence>
<keyword evidence="2" id="KW-1185">Reference proteome</keyword>
<dbReference type="RefSeq" id="XP_010412548.1">
    <property type="nucleotide sequence ID" value="XM_010414246.1"/>
</dbReference>
<accession>A0ABM0SKN6</accession>
<sequence length="363" mass="40902">MTTRSTKACVSYNLGYVPKQKFEQSYQAPSGPPPGFQLQQVQPDQAPDKEMKTMLQQLLQGQATGSLETVKKLTEMKYMEGKTASTSAPKHGQLPGKAVQNPKKFANAITLRNDEEDFIQDKAQIKDPIKVINDPIESDKQSDHQAIKEPATSKDKSVRCIPPPYKPPLPFPVRFKKQLSEKYKTLFGKQDKDIELWMSLLDAFPLVPHYHKFLKDLVMERTKEVQGMVLLSHECSVIIQKKIVPHKVKDPGLFNLPCLLGPLSFDRCLCELGTSVSLMPLSMAKRLGCTRYKASNISLILVDRIMRLPHGLLEDLPVRIKVVEVPTDFVVLEMDEEPKDPLILGKPFLSTTRAIIDWAKTSP</sequence>
<feature type="region of interest" description="Disordered" evidence="1">
    <location>
        <begin position="23"/>
        <end position="48"/>
    </location>
</feature>
<organism evidence="2 3">
    <name type="scientific">Camelina sativa</name>
    <name type="common">False flax</name>
    <name type="synonym">Myagrum sativum</name>
    <dbReference type="NCBI Taxonomy" id="90675"/>
    <lineage>
        <taxon>Eukaryota</taxon>
        <taxon>Viridiplantae</taxon>
        <taxon>Streptophyta</taxon>
        <taxon>Embryophyta</taxon>
        <taxon>Tracheophyta</taxon>
        <taxon>Spermatophyta</taxon>
        <taxon>Magnoliopsida</taxon>
        <taxon>eudicotyledons</taxon>
        <taxon>Gunneridae</taxon>
        <taxon>Pentapetalae</taxon>
        <taxon>rosids</taxon>
        <taxon>malvids</taxon>
        <taxon>Brassicales</taxon>
        <taxon>Brassicaceae</taxon>
        <taxon>Camelineae</taxon>
        <taxon>Camelina</taxon>
    </lineage>
</organism>